<feature type="domain" description="MSP" evidence="7">
    <location>
        <begin position="729"/>
        <end position="858"/>
    </location>
</feature>
<dbReference type="Pfam" id="PF25248">
    <property type="entry name" value="Ig_CFAP65_8th"/>
    <property type="match status" value="1"/>
</dbReference>
<evidence type="ECO:0000313" key="8">
    <source>
        <dbReference type="EMBL" id="CCC51672.1"/>
    </source>
</evidence>
<dbReference type="EMBL" id="HE573026">
    <property type="protein sequence ID" value="CCC51672.1"/>
    <property type="molecule type" value="Genomic_DNA"/>
</dbReference>
<sequence>MSSADCSREQRRRTFGVDCVSRLVWRHWEPGCEYVQRLHIRNVDTKRQVIQYCLPLHKTHFLMDFPEPVALSSGMSTDIEIRFRPIEFVEIHDALEVTVVGRGMFVVQLECQVPQVEIQVPSKHDFEHVAVGSTATHTILVRNVAGLSVRYVWEASHPFSITPKVGALEPFGTSELQLNFTPPEACVLVAQAVCKCIDSGTVLACMNLSGIGKYPFINTSKPTSVCSLNSGVIPNAESNCGNGEVSSVGNNGLLVDFGSIFAGEKRNLEFTLSNPSLVDANFSVFMDQANGQSPFAVTPREGVIARGKEQKFRVIFTSATVGMIYIEKLSVVVRSGNTVTVQLRGIVAPSVLSVSEAFIDFGDVLLDDKGGISQEQPKKRPLRHCLQVKNHSSVGVNFYVVDTSPGGAFVVSPTRGELPPQGVARVCVKFRPTYPINYLRRLLILGNFAKDLLYVDVFGSGYNNVTRPMSFGFEDVEAFFLRHKIGLAGAEPSDLVLLHNTISAPSNPASKRTLSLNSSKLCMLRPDLMAASRRDAGSESKGVVGMRYLHAPFATDAPFYLDVDTLLFSNDYGEGAKKVSVCNKSKCVATAFWCLPDPCSYDVTPMQADVPPNSFFTFHVEKRSAGRRCNAPTHAVLELMNEDSLSVSFKAIAHVADLESKTGSDKPQQILLECNPENGLLLPHRRTPLVLTFQAPTSLRMHGELILQLNGSEKDELRVKLNGESFDPKLHIEDSSMIVLRPTCVTSETRRTLNVSNPTCLPIAFEVFPSSGLEDILQVVPTCGVLEPGKDLELSIRFSPKEAVVYEGHVNFLISDHSVPQSAPGTPASVDCSLRLHAPIKTHANMIDERVRIACPFMGEGRYAVVEVEPVVIEHEGPTSQEKTFEWTIFNSSLCEVCYEVRWLPKHCQIGVEDGDERFQCVQLSCNRAGTLAARSHTVVLVTLRPQVGVTNYILYTIVGGTGVSLGSIPHPRSLHEVQQHPHCEVRMRGTQPAIQITDVRSVQQHRSQLWCQMAINSVNAILAAPVGKLDVEKDSFAFPQYIEGLEPVYMDIGIGVLTEDEKEIMLCVENAGSCSASFRFWYPTEHEGGNESWFIDDEELDDVHHILSNRLLEIEPRRGVIPVNSHKVITITYRHSDIGTHCLPVLLRVDDGKKALLVLEGRTVAKDANVLAFHHPSLYQLHPVALGDLEPPMQSSTIRNTAAHSVEYAVQEDLVQQVSSANCGMPVFQCMNPSGIIPPGASVQLHWYFRPLEERNYNINVSLRTVGGEEYTLQFSGFGYHPKKTSNEEVCSLMSGAFLPIPISPALQLPEQLCPVALSMDVMRVGAVPCFSLHRRICYVENRHNTLTYSFEWNAVLEPGSSTVQVTPYKGVLGPGQRVRCLIAFQCGSLSQVIEAPIFCRVHNETTMDDPEISVTRLAPCVDEGPAAAALQEGTDSDFDPVLDAKTTVAKCFERPTCTKRRLPRLGKKRLPVTEIPPEYQSVRALAATAAAAGVPSVAPNACVGAYPKIKHKDVVPVIDHSLEVLVQARVIPLEEYEIVYGSRTVHKMYFSTLRRNYVDPQNLHVGSGKEMDFLKAPIDAFEAAEKMLVGLLRSVIVRPQIRTAFTVALKEEIPYYRAIVPLATHGNVEFQCVQSYEGVNSEGCATVNTPQSENSTIKPGVFCGLPPGEPKMTGNAALGNGCGSRGRLVNLIEEMLAEVTHHVVDNVSASICVAGHDAVV</sequence>
<organism evidence="8">
    <name type="scientific">Trypanosoma vivax (strain Y486)</name>
    <dbReference type="NCBI Taxonomy" id="1055687"/>
    <lineage>
        <taxon>Eukaryota</taxon>
        <taxon>Discoba</taxon>
        <taxon>Euglenozoa</taxon>
        <taxon>Kinetoplastea</taxon>
        <taxon>Metakinetoplastina</taxon>
        <taxon>Trypanosomatida</taxon>
        <taxon>Trypanosomatidae</taxon>
        <taxon>Trypanosoma</taxon>
        <taxon>Duttonella</taxon>
    </lineage>
</organism>
<dbReference type="GO" id="GO:0031514">
    <property type="term" value="C:motile cilium"/>
    <property type="evidence" value="ECO:0007669"/>
    <property type="project" value="UniProtKB-SubCell"/>
</dbReference>
<evidence type="ECO:0000256" key="6">
    <source>
        <dbReference type="ARBA" id="ARBA00023273"/>
    </source>
</evidence>
<accession>G0U715</accession>
<keyword evidence="5" id="KW-0969">Cilium</keyword>
<dbReference type="InterPro" id="IPR052614">
    <property type="entry name" value="CFAP65"/>
</dbReference>
<dbReference type="InterPro" id="IPR056305">
    <property type="entry name" value="Ig_CFAP65_10th"/>
</dbReference>
<evidence type="ECO:0000259" key="7">
    <source>
        <dbReference type="PROSITE" id="PS50202"/>
    </source>
</evidence>
<dbReference type="InterPro" id="IPR057470">
    <property type="entry name" value="Ig_CFAP65_7th"/>
</dbReference>
<keyword evidence="3" id="KW-0963">Cytoplasm</keyword>
<dbReference type="Pfam" id="PF24816">
    <property type="entry name" value="Ig_CFAP65__9th"/>
    <property type="match status" value="1"/>
</dbReference>
<evidence type="ECO:0000256" key="5">
    <source>
        <dbReference type="ARBA" id="ARBA00023069"/>
    </source>
</evidence>
<dbReference type="InterPro" id="IPR058536">
    <property type="entry name" value="Ig_CFAP65_4th"/>
</dbReference>
<dbReference type="Pfam" id="PF25249">
    <property type="entry name" value="Ig_CFAP65_7th"/>
    <property type="match status" value="1"/>
</dbReference>
<protein>
    <recommendedName>
        <fullName evidence="7">MSP domain-containing protein</fullName>
    </recommendedName>
</protein>
<dbReference type="Gene3D" id="2.60.40.10">
    <property type="entry name" value="Immunoglobulins"/>
    <property type="match status" value="6"/>
</dbReference>
<dbReference type="Pfam" id="PF22544">
    <property type="entry name" value="HYDIN_VesB_CFA65-like_Ig"/>
    <property type="match status" value="1"/>
</dbReference>
<gene>
    <name evidence="8" type="ORF">TVY486_1007180</name>
</gene>
<dbReference type="InterPro" id="IPR057467">
    <property type="entry name" value="Ig_CFAP65_8th"/>
</dbReference>
<dbReference type="PROSITE" id="PS50202">
    <property type="entry name" value="MSP"/>
    <property type="match status" value="1"/>
</dbReference>
<dbReference type="PANTHER" id="PTHR46127:SF1">
    <property type="entry name" value="CILIA- AND FLAGELLA-ASSOCIATED PROTEIN 65"/>
    <property type="match status" value="1"/>
</dbReference>
<dbReference type="InterPro" id="IPR013783">
    <property type="entry name" value="Ig-like_fold"/>
</dbReference>
<dbReference type="Pfam" id="PF24507">
    <property type="entry name" value="Ig_CFAP65_4th"/>
    <property type="match status" value="1"/>
</dbReference>
<reference evidence="8" key="1">
    <citation type="journal article" date="2012" name="Proc. Natl. Acad. Sci. U.S.A.">
        <title>Antigenic diversity is generated by distinct evolutionary mechanisms in African trypanosome species.</title>
        <authorList>
            <person name="Jackson A.P."/>
            <person name="Berry A."/>
            <person name="Aslett M."/>
            <person name="Allison H.C."/>
            <person name="Burton P."/>
            <person name="Vavrova-Anderson J."/>
            <person name="Brown R."/>
            <person name="Browne H."/>
            <person name="Corton N."/>
            <person name="Hauser H."/>
            <person name="Gamble J."/>
            <person name="Gilderthorp R."/>
            <person name="Marcello L."/>
            <person name="McQuillan J."/>
            <person name="Otto T.D."/>
            <person name="Quail M.A."/>
            <person name="Sanders M.J."/>
            <person name="van Tonder A."/>
            <person name="Ginger M.L."/>
            <person name="Field M.C."/>
            <person name="Barry J.D."/>
            <person name="Hertz-Fowler C."/>
            <person name="Berriman M."/>
        </authorList>
    </citation>
    <scope>NUCLEOTIDE SEQUENCE</scope>
    <source>
        <strain evidence="8">Y486</strain>
    </source>
</reference>
<dbReference type="GO" id="GO:0005737">
    <property type="term" value="C:cytoplasm"/>
    <property type="evidence" value="ECO:0007669"/>
    <property type="project" value="UniProtKB-SubCell"/>
</dbReference>
<evidence type="ECO:0000256" key="1">
    <source>
        <dbReference type="ARBA" id="ARBA00004230"/>
    </source>
</evidence>
<dbReference type="VEuPathDB" id="TriTrypDB:TvY486_1007180"/>
<dbReference type="InterPro" id="IPR000535">
    <property type="entry name" value="MSP_dom"/>
</dbReference>
<evidence type="ECO:0000256" key="4">
    <source>
        <dbReference type="ARBA" id="ARBA00022846"/>
    </source>
</evidence>
<keyword evidence="4" id="KW-0282">Flagellum</keyword>
<comment type="subcellular location">
    <subcellularLocation>
        <location evidence="1">Cell projection</location>
        <location evidence="1">Cilium</location>
        <location evidence="1">Flagellum</location>
    </subcellularLocation>
    <subcellularLocation>
        <location evidence="2">Cytoplasm</location>
    </subcellularLocation>
</comment>
<proteinExistence type="predicted"/>
<dbReference type="InterPro" id="IPR053879">
    <property type="entry name" value="HYDIN_VesB_CFA65-like_Ig"/>
</dbReference>
<dbReference type="Pfam" id="PF24291">
    <property type="entry name" value="Ig_CFAP65"/>
    <property type="match status" value="1"/>
</dbReference>
<evidence type="ECO:0000256" key="3">
    <source>
        <dbReference type="ARBA" id="ARBA00022490"/>
    </source>
</evidence>
<dbReference type="PANTHER" id="PTHR46127">
    <property type="entry name" value="CILIA- AND FLAGELLA-ASSOCIATED PROTEIN 65"/>
    <property type="match status" value="1"/>
</dbReference>
<keyword evidence="6" id="KW-0966">Cell projection</keyword>
<dbReference type="InterPro" id="IPR056344">
    <property type="entry name" value="Ig_CFAP65-like_9th"/>
</dbReference>
<evidence type="ECO:0000256" key="2">
    <source>
        <dbReference type="ARBA" id="ARBA00004496"/>
    </source>
</evidence>
<name>G0U715_TRYVY</name>